<comment type="caution">
    <text evidence="1">The sequence shown here is derived from an EMBL/GenBank/DDBJ whole genome shotgun (WGS) entry which is preliminary data.</text>
</comment>
<dbReference type="RefSeq" id="WP_112222023.1">
    <property type="nucleotide sequence ID" value="NZ_CP196859.1"/>
</dbReference>
<dbReference type="Proteomes" id="UP000251002">
    <property type="component" value="Unassembled WGS sequence"/>
</dbReference>
<dbReference type="EMBL" id="QLZR01000001">
    <property type="protein sequence ID" value="RAZ81448.1"/>
    <property type="molecule type" value="Genomic_DNA"/>
</dbReference>
<evidence type="ECO:0000313" key="2">
    <source>
        <dbReference type="Proteomes" id="UP000251002"/>
    </source>
</evidence>
<reference evidence="1 2" key="1">
    <citation type="submission" date="2018-06" db="EMBL/GenBank/DDBJ databases">
        <title>The draft genome sequences of strains SCU63 and S1.</title>
        <authorList>
            <person name="Gan L."/>
        </authorList>
    </citation>
    <scope>NUCLEOTIDE SEQUENCE [LARGE SCALE GENOMIC DNA]</scope>
    <source>
        <strain evidence="1 2">SCU63</strain>
    </source>
</reference>
<dbReference type="AlphaFoldDB" id="A0A365L7R8"/>
<organism evidence="1 2">
    <name type="scientific">Planococcus halotolerans</name>
    <dbReference type="NCBI Taxonomy" id="2233542"/>
    <lineage>
        <taxon>Bacteria</taxon>
        <taxon>Bacillati</taxon>
        <taxon>Bacillota</taxon>
        <taxon>Bacilli</taxon>
        <taxon>Bacillales</taxon>
        <taxon>Caryophanaceae</taxon>
        <taxon>Planococcus</taxon>
    </lineage>
</organism>
<proteinExistence type="predicted"/>
<keyword evidence="2" id="KW-1185">Reference proteome</keyword>
<name>A0A365L7R8_9BACL</name>
<sequence length="187" mass="21744">MENRDEILKGIEEDEWMMEVLHSAESLQLPDWWVCAGFVRSKVWDYLHDYTKRTPLGDIDVIYYDEKDLDEELEKKYEHRLSGLMPGLPWSVKNQARMHKVNDLPPYRSSVDAISQFPETATALGVKLDERGELELTAPHGLGDLIGMKVIPAPAFEKDERLMSVYRQRLESKNWMKKWPKVEVAAP</sequence>
<dbReference type="Pfam" id="PF06042">
    <property type="entry name" value="NTP_transf_6"/>
    <property type="match status" value="1"/>
</dbReference>
<protein>
    <recommendedName>
        <fullName evidence="3">Nucleotidyltransferase family protein</fullName>
    </recommendedName>
</protein>
<accession>A0A365L7R8</accession>
<dbReference type="PANTHER" id="PTHR39166:SF1">
    <property type="entry name" value="BLL1166 PROTEIN"/>
    <property type="match status" value="1"/>
</dbReference>
<evidence type="ECO:0000313" key="1">
    <source>
        <dbReference type="EMBL" id="RAZ81448.1"/>
    </source>
</evidence>
<gene>
    <name evidence="1" type="ORF">DP120_04010</name>
</gene>
<evidence type="ECO:0008006" key="3">
    <source>
        <dbReference type="Google" id="ProtNLM"/>
    </source>
</evidence>
<dbReference type="PANTHER" id="PTHR39166">
    <property type="entry name" value="BLL1166 PROTEIN"/>
    <property type="match status" value="1"/>
</dbReference>
<dbReference type="InterPro" id="IPR009267">
    <property type="entry name" value="NTP_transf_6"/>
</dbReference>